<gene>
    <name evidence="4" type="ORF">GH754_00165</name>
</gene>
<comment type="caution">
    <text evidence="4">The sequence shown here is derived from an EMBL/GenBank/DDBJ whole genome shotgun (WGS) entry which is preliminary data.</text>
</comment>
<evidence type="ECO:0000256" key="1">
    <source>
        <dbReference type="ARBA" id="ARBA00022737"/>
    </source>
</evidence>
<dbReference type="SUPFAM" id="SSF81901">
    <property type="entry name" value="HCP-like"/>
    <property type="match status" value="1"/>
</dbReference>
<dbReference type="InterPro" id="IPR019734">
    <property type="entry name" value="TPR_rpt"/>
</dbReference>
<name>A0A6G1X1C5_9BACI</name>
<dbReference type="Gene3D" id="1.25.40.10">
    <property type="entry name" value="Tetratricopeptide repeat domain"/>
    <property type="match status" value="2"/>
</dbReference>
<reference evidence="4 5" key="1">
    <citation type="submission" date="2019-11" db="EMBL/GenBank/DDBJ databases">
        <authorList>
            <person name="Li J."/>
        </authorList>
    </citation>
    <scope>NUCLEOTIDE SEQUENCE [LARGE SCALE GENOMIC DNA]</scope>
    <source>
        <strain evidence="4 5">J4</strain>
    </source>
</reference>
<organism evidence="4 5">
    <name type="scientific">Salinibacillus xinjiangensis</name>
    <dbReference type="NCBI Taxonomy" id="1229268"/>
    <lineage>
        <taxon>Bacteria</taxon>
        <taxon>Bacillati</taxon>
        <taxon>Bacillota</taxon>
        <taxon>Bacilli</taxon>
        <taxon>Bacillales</taxon>
        <taxon>Bacillaceae</taxon>
        <taxon>Salinibacillus</taxon>
    </lineage>
</organism>
<dbReference type="PROSITE" id="PS50005">
    <property type="entry name" value="TPR"/>
    <property type="match status" value="1"/>
</dbReference>
<dbReference type="OrthoDB" id="600613at2"/>
<dbReference type="PANTHER" id="PTHR45586:SF1">
    <property type="entry name" value="LIPOPOLYSACCHARIDE ASSEMBLY PROTEIN B"/>
    <property type="match status" value="1"/>
</dbReference>
<evidence type="ECO:0000313" key="4">
    <source>
        <dbReference type="EMBL" id="MRG84734.1"/>
    </source>
</evidence>
<keyword evidence="5" id="KW-1185">Reference proteome</keyword>
<keyword evidence="1" id="KW-0677">Repeat</keyword>
<sequence>MTYTDDIPFLEEHVNVIPFLAEEGEFYFTLGVKAFRKREFEKAERWLTRAMELAPDDPLYPCQLSILYTETKSFHKANQLLTKVLQEFGDSYVDCYYLIANNYAHLGLFQDAQKNIELYLEKEPEGDFKNEANQLLELLKLYNEELDEEDEDDEWLFDEEDELLVYQESAFYYLEHQEWEKALPVLEEMMTLYPDYIAAKHDYAWALFFSGDEEEAVELEIEWHKQNPNSIHSIVNLATFYYEMGEFERSEGYIEQLQNVYPIHEQQSLKIASALAHTEHFEWAYERFEQLSKAKLKNHMSYFRWYSRTAYQIGLETKAKELWKEGCRRHPFLKQFEHAKNDR</sequence>
<dbReference type="RefSeq" id="WP_153726718.1">
    <property type="nucleotide sequence ID" value="NZ_WJNH01000001.1"/>
</dbReference>
<dbReference type="AlphaFoldDB" id="A0A6G1X1C5"/>
<accession>A0A6G1X1C5</accession>
<dbReference type="SMART" id="SM00028">
    <property type="entry name" value="TPR"/>
    <property type="match status" value="4"/>
</dbReference>
<protein>
    <submittedName>
        <fullName evidence="4">Uncharacterized protein</fullName>
    </submittedName>
</protein>
<dbReference type="PANTHER" id="PTHR45586">
    <property type="entry name" value="TPR REPEAT-CONTAINING PROTEIN PA4667"/>
    <property type="match status" value="1"/>
</dbReference>
<evidence type="ECO:0000256" key="2">
    <source>
        <dbReference type="ARBA" id="ARBA00022803"/>
    </source>
</evidence>
<dbReference type="InterPro" id="IPR011990">
    <property type="entry name" value="TPR-like_helical_dom_sf"/>
</dbReference>
<evidence type="ECO:0000313" key="5">
    <source>
        <dbReference type="Proteomes" id="UP000480185"/>
    </source>
</evidence>
<dbReference type="InterPro" id="IPR051012">
    <property type="entry name" value="CellSynth/LPSAsmb/PSIAsmb"/>
</dbReference>
<keyword evidence="2 3" id="KW-0802">TPR repeat</keyword>
<evidence type="ECO:0000256" key="3">
    <source>
        <dbReference type="PROSITE-ProRule" id="PRU00339"/>
    </source>
</evidence>
<dbReference type="Proteomes" id="UP000480185">
    <property type="component" value="Unassembled WGS sequence"/>
</dbReference>
<dbReference type="EMBL" id="WJNH01000001">
    <property type="protein sequence ID" value="MRG84734.1"/>
    <property type="molecule type" value="Genomic_DNA"/>
</dbReference>
<proteinExistence type="predicted"/>
<feature type="repeat" description="TPR" evidence="3">
    <location>
        <begin position="24"/>
        <end position="57"/>
    </location>
</feature>